<dbReference type="EMBL" id="SEWF01000022">
    <property type="protein sequence ID" value="RYU94776.1"/>
    <property type="molecule type" value="Genomic_DNA"/>
</dbReference>
<dbReference type="AlphaFoldDB" id="A0A4Q5LY10"/>
<protein>
    <recommendedName>
        <fullName evidence="4">Outer membrane protein beta-barrel domain-containing protein</fullName>
    </recommendedName>
</protein>
<feature type="signal peptide" evidence="1">
    <location>
        <begin position="1"/>
        <end position="25"/>
    </location>
</feature>
<evidence type="ECO:0000256" key="1">
    <source>
        <dbReference type="SAM" id="SignalP"/>
    </source>
</evidence>
<comment type="caution">
    <text evidence="2">The sequence shown here is derived from an EMBL/GenBank/DDBJ whole genome shotgun (WGS) entry which is preliminary data.</text>
</comment>
<keyword evidence="3" id="KW-1185">Reference proteome</keyword>
<organism evidence="2 3">
    <name type="scientific">Emticicia agri</name>
    <dbReference type="NCBI Taxonomy" id="2492393"/>
    <lineage>
        <taxon>Bacteria</taxon>
        <taxon>Pseudomonadati</taxon>
        <taxon>Bacteroidota</taxon>
        <taxon>Cytophagia</taxon>
        <taxon>Cytophagales</taxon>
        <taxon>Leadbetterellaceae</taxon>
        <taxon>Emticicia</taxon>
    </lineage>
</organism>
<reference evidence="2 3" key="1">
    <citation type="submission" date="2019-02" db="EMBL/GenBank/DDBJ databases">
        <title>Bacterial novel species Emticicia sp. 17J42-9 isolated from soil.</title>
        <authorList>
            <person name="Jung H.-Y."/>
        </authorList>
    </citation>
    <scope>NUCLEOTIDE SEQUENCE [LARGE SCALE GENOMIC DNA]</scope>
    <source>
        <strain evidence="2 3">17J42-9</strain>
    </source>
</reference>
<evidence type="ECO:0008006" key="4">
    <source>
        <dbReference type="Google" id="ProtNLM"/>
    </source>
</evidence>
<keyword evidence="1" id="KW-0732">Signal</keyword>
<gene>
    <name evidence="2" type="ORF">EWM59_15715</name>
</gene>
<name>A0A4Q5LY10_9BACT</name>
<dbReference type="RefSeq" id="WP_130022186.1">
    <property type="nucleotide sequence ID" value="NZ_SEWF01000022.1"/>
</dbReference>
<sequence>MKKLLTITAMAILCCIFAENTQAQAFQKGTKNLNVGLGLGYGVGLNASFDVGVHELISVGVGGAFSSRNYGYLVNDYRVTYIGLGVRGAVHIGKFVNEALGIDDNKFDPYVGLAGGFRIVDYNDAYSNYYGGAAAGIFVGGYAGARYYFKEKIGVYAEAGFPYTSLGVTFKF</sequence>
<accession>A0A4Q5LY10</accession>
<dbReference type="Proteomes" id="UP000293162">
    <property type="component" value="Unassembled WGS sequence"/>
</dbReference>
<dbReference type="OrthoDB" id="658990at2"/>
<proteinExistence type="predicted"/>
<feature type="chain" id="PRO_5020372979" description="Outer membrane protein beta-barrel domain-containing protein" evidence="1">
    <location>
        <begin position="26"/>
        <end position="172"/>
    </location>
</feature>
<evidence type="ECO:0000313" key="2">
    <source>
        <dbReference type="EMBL" id="RYU94776.1"/>
    </source>
</evidence>
<evidence type="ECO:0000313" key="3">
    <source>
        <dbReference type="Proteomes" id="UP000293162"/>
    </source>
</evidence>